<keyword evidence="4" id="KW-0812">Transmembrane</keyword>
<gene>
    <name evidence="6" type="ORF">GQF63_18050</name>
</gene>
<evidence type="ECO:0000313" key="6">
    <source>
        <dbReference type="EMBL" id="MVZ63929.1"/>
    </source>
</evidence>
<feature type="transmembrane region" description="Helical" evidence="4">
    <location>
        <begin position="160"/>
        <end position="181"/>
    </location>
</feature>
<feature type="transmembrane region" description="Helical" evidence="4">
    <location>
        <begin position="34"/>
        <end position="54"/>
    </location>
</feature>
<reference evidence="6 7" key="1">
    <citation type="submission" date="2019-12" db="EMBL/GenBank/DDBJ databases">
        <authorList>
            <person name="Dong K."/>
        </authorList>
    </citation>
    <scope>NUCLEOTIDE SEQUENCE [LARGE SCALE GENOMIC DNA]</scope>
    <source>
        <strain evidence="6 7">JCM 31225</strain>
    </source>
</reference>
<keyword evidence="3" id="KW-0804">Transcription</keyword>
<evidence type="ECO:0000256" key="3">
    <source>
        <dbReference type="ARBA" id="ARBA00023163"/>
    </source>
</evidence>
<dbReference type="PROSITE" id="PS00041">
    <property type="entry name" value="HTH_ARAC_FAMILY_1"/>
    <property type="match status" value="1"/>
</dbReference>
<dbReference type="PROSITE" id="PS01124">
    <property type="entry name" value="HTH_ARAC_FAMILY_2"/>
    <property type="match status" value="1"/>
</dbReference>
<evidence type="ECO:0000256" key="4">
    <source>
        <dbReference type="SAM" id="Phobius"/>
    </source>
</evidence>
<evidence type="ECO:0000313" key="7">
    <source>
        <dbReference type="Proteomes" id="UP000435036"/>
    </source>
</evidence>
<dbReference type="GO" id="GO:0003700">
    <property type="term" value="F:DNA-binding transcription factor activity"/>
    <property type="evidence" value="ECO:0007669"/>
    <property type="project" value="InterPro"/>
</dbReference>
<sequence length="369" mass="43205">MVNIIIFASILIISCFNLQYSLRLPRKTSVSVVLLIFSSLAGFHATYACVFRIIIPDLIFLDLGAPMGLLYGPLLHQLFLAAEKNARLKAGFLLELIPFFLFFSLYMVFICSGDLRHLYTAVFIKYLYSAFSISWLIYPILILYRSSGKGFQNQKQYQRYYIFSMLMLMAASFEIPFVLKFDFQYATQQQHSSSYFVFMVLLVAVILVQIDFKKTWQQSERRLSKSMERLSLIQQQSASPKASIERSQFSEHEQEKILDYLAKQPYLDANFSFNKMKKDLRLSPQHLQHLFLHLFNHSFLQTINKLRIGAVCSELEKQNSNLAIVEIAYNCGFNSRASFYRYFRKEKKCSPIEYRARMCKRRNETPIEQ</sequence>
<evidence type="ECO:0000259" key="5">
    <source>
        <dbReference type="PROSITE" id="PS01124"/>
    </source>
</evidence>
<name>A0A6N8L4H7_9SPHI</name>
<keyword evidence="1" id="KW-0805">Transcription regulation</keyword>
<keyword evidence="4" id="KW-0472">Membrane</keyword>
<dbReference type="InterPro" id="IPR018062">
    <property type="entry name" value="HTH_AraC-typ_CS"/>
</dbReference>
<dbReference type="PANTHER" id="PTHR43280">
    <property type="entry name" value="ARAC-FAMILY TRANSCRIPTIONAL REGULATOR"/>
    <property type="match status" value="1"/>
</dbReference>
<keyword evidence="7" id="KW-1185">Reference proteome</keyword>
<dbReference type="InterPro" id="IPR018060">
    <property type="entry name" value="HTH_AraC"/>
</dbReference>
<feature type="transmembrane region" description="Helical" evidence="4">
    <location>
        <begin position="6"/>
        <end position="22"/>
    </location>
</feature>
<accession>A0A6N8L4H7</accession>
<dbReference type="SUPFAM" id="SSF46689">
    <property type="entry name" value="Homeodomain-like"/>
    <property type="match status" value="1"/>
</dbReference>
<keyword evidence="2" id="KW-0238">DNA-binding</keyword>
<dbReference type="EMBL" id="WSQA01000017">
    <property type="protein sequence ID" value="MVZ63929.1"/>
    <property type="molecule type" value="Genomic_DNA"/>
</dbReference>
<dbReference type="GO" id="GO:0043565">
    <property type="term" value="F:sequence-specific DNA binding"/>
    <property type="evidence" value="ECO:0007669"/>
    <property type="project" value="InterPro"/>
</dbReference>
<protein>
    <submittedName>
        <fullName evidence="6">Helix-turn-helix domain-containing protein</fullName>
    </submittedName>
</protein>
<proteinExistence type="predicted"/>
<dbReference type="OrthoDB" id="5492415at2"/>
<organism evidence="6 7">
    <name type="scientific">Sphingobacterium humi</name>
    <dbReference type="NCBI Taxonomy" id="1796905"/>
    <lineage>
        <taxon>Bacteria</taxon>
        <taxon>Pseudomonadati</taxon>
        <taxon>Bacteroidota</taxon>
        <taxon>Sphingobacteriia</taxon>
        <taxon>Sphingobacteriales</taxon>
        <taxon>Sphingobacteriaceae</taxon>
        <taxon>Sphingobacterium</taxon>
    </lineage>
</organism>
<dbReference type="SMART" id="SM00342">
    <property type="entry name" value="HTH_ARAC"/>
    <property type="match status" value="1"/>
</dbReference>
<feature type="transmembrane region" description="Helical" evidence="4">
    <location>
        <begin position="92"/>
        <end position="110"/>
    </location>
</feature>
<keyword evidence="4" id="KW-1133">Transmembrane helix</keyword>
<feature type="transmembrane region" description="Helical" evidence="4">
    <location>
        <begin position="193"/>
        <end position="212"/>
    </location>
</feature>
<feature type="transmembrane region" description="Helical" evidence="4">
    <location>
        <begin position="122"/>
        <end position="144"/>
    </location>
</feature>
<feature type="transmembrane region" description="Helical" evidence="4">
    <location>
        <begin position="60"/>
        <end position="80"/>
    </location>
</feature>
<evidence type="ECO:0000256" key="1">
    <source>
        <dbReference type="ARBA" id="ARBA00023015"/>
    </source>
</evidence>
<dbReference type="Pfam" id="PF12833">
    <property type="entry name" value="HTH_18"/>
    <property type="match status" value="1"/>
</dbReference>
<dbReference type="RefSeq" id="WP_160370645.1">
    <property type="nucleotide sequence ID" value="NZ_WSQA01000017.1"/>
</dbReference>
<dbReference type="InterPro" id="IPR009057">
    <property type="entry name" value="Homeodomain-like_sf"/>
</dbReference>
<feature type="domain" description="HTH araC/xylS-type" evidence="5">
    <location>
        <begin position="255"/>
        <end position="357"/>
    </location>
</feature>
<comment type="caution">
    <text evidence="6">The sequence shown here is derived from an EMBL/GenBank/DDBJ whole genome shotgun (WGS) entry which is preliminary data.</text>
</comment>
<evidence type="ECO:0000256" key="2">
    <source>
        <dbReference type="ARBA" id="ARBA00023125"/>
    </source>
</evidence>
<dbReference type="PANTHER" id="PTHR43280:SF2">
    <property type="entry name" value="HTH-TYPE TRANSCRIPTIONAL REGULATOR EXSA"/>
    <property type="match status" value="1"/>
</dbReference>
<dbReference type="Gene3D" id="1.10.10.60">
    <property type="entry name" value="Homeodomain-like"/>
    <property type="match status" value="1"/>
</dbReference>
<dbReference type="AlphaFoldDB" id="A0A6N8L4H7"/>
<dbReference type="Proteomes" id="UP000435036">
    <property type="component" value="Unassembled WGS sequence"/>
</dbReference>